<evidence type="ECO:0000313" key="1">
    <source>
        <dbReference type="EMBL" id="WPB84350.1"/>
    </source>
</evidence>
<dbReference type="Gene3D" id="3.40.630.40">
    <property type="entry name" value="Zn-dependent exopeptidases"/>
    <property type="match status" value="1"/>
</dbReference>
<dbReference type="RefSeq" id="WP_318648308.1">
    <property type="nucleotide sequence ID" value="NZ_CP137852.1"/>
</dbReference>
<sequence>MIAPAELRPRAFDLTRPVHHVAPLVFVSAHSGRDYPEEFLAAARLDATALRKSEDAFVEELFAAAPALGAPLLAARFPRAWCDANREAWELDPGMFDEPLPDWVNSASPRVGAGLGTIARVVANGEAIYRRRLSFQEAERRVRLSWEPFHATLAALVAETRERFGFCLLVDCHSMPSGAGPGGAGEAPEFVLGDAHGSACAPRATRAIEALLQARGRRVQRNDPYAGGYITRHYGRPRENIHAIQIEIARSLYMDEGRVERAPSFAAFQAEISALVGELLKLGWSGLLKGGK</sequence>
<dbReference type="Proteomes" id="UP001305521">
    <property type="component" value="Chromosome"/>
</dbReference>
<reference evidence="1 2" key="1">
    <citation type="submission" date="2023-11" db="EMBL/GenBank/DDBJ databases">
        <title>Arctic aerobic anoxygenic photoheterotroph Sediminicoccus rosea KRV36 adapts its photosynthesis to long days of polar summer.</title>
        <authorList>
            <person name="Tomasch J."/>
            <person name="Kopejtka K."/>
            <person name="Bily T."/>
            <person name="Gardiner A.T."/>
            <person name="Gardian Z."/>
            <person name="Shivaramu S."/>
            <person name="Koblizek M."/>
            <person name="Engelhardt F."/>
            <person name="Kaftan D."/>
        </authorList>
    </citation>
    <scope>NUCLEOTIDE SEQUENCE [LARGE SCALE GENOMIC DNA]</scope>
    <source>
        <strain evidence="1 2">R-30</strain>
    </source>
</reference>
<accession>A0ABZ0PFF1</accession>
<name>A0ABZ0PFF1_9PROT</name>
<organism evidence="1 2">
    <name type="scientific">Sediminicoccus rosea</name>
    <dbReference type="NCBI Taxonomy" id="1225128"/>
    <lineage>
        <taxon>Bacteria</taxon>
        <taxon>Pseudomonadati</taxon>
        <taxon>Pseudomonadota</taxon>
        <taxon>Alphaproteobacteria</taxon>
        <taxon>Acetobacterales</taxon>
        <taxon>Roseomonadaceae</taxon>
        <taxon>Sediminicoccus</taxon>
    </lineage>
</organism>
<proteinExistence type="predicted"/>
<dbReference type="EMBL" id="CP137852">
    <property type="protein sequence ID" value="WPB84350.1"/>
    <property type="molecule type" value="Genomic_DNA"/>
</dbReference>
<dbReference type="SUPFAM" id="SSF53187">
    <property type="entry name" value="Zn-dependent exopeptidases"/>
    <property type="match status" value="1"/>
</dbReference>
<keyword evidence="2" id="KW-1185">Reference proteome</keyword>
<dbReference type="InterPro" id="IPR007709">
    <property type="entry name" value="N-FG_amidohydro"/>
</dbReference>
<protein>
    <submittedName>
        <fullName evidence="1">N-formylglutamate amidohydrolase</fullName>
    </submittedName>
</protein>
<gene>
    <name evidence="1" type="ORF">R9Z33_19910</name>
</gene>
<dbReference type="Pfam" id="PF05013">
    <property type="entry name" value="FGase"/>
    <property type="match status" value="1"/>
</dbReference>
<evidence type="ECO:0000313" key="2">
    <source>
        <dbReference type="Proteomes" id="UP001305521"/>
    </source>
</evidence>